<dbReference type="InterPro" id="IPR047618">
    <property type="entry name" value="QOR-like"/>
</dbReference>
<dbReference type="GO" id="GO:0003960">
    <property type="term" value="F:quinone reductase (NADPH) activity"/>
    <property type="evidence" value="ECO:0007669"/>
    <property type="project" value="InterPro"/>
</dbReference>
<feature type="domain" description="Enoyl reductase (ER)" evidence="3">
    <location>
        <begin position="10"/>
        <end position="319"/>
    </location>
</feature>
<dbReference type="PANTHER" id="PTHR48106:SF13">
    <property type="entry name" value="QUINONE OXIDOREDUCTASE-RELATED"/>
    <property type="match status" value="1"/>
</dbReference>
<dbReference type="FunFam" id="3.40.50.720:FF:000053">
    <property type="entry name" value="Quinone oxidoreductase 1"/>
    <property type="match status" value="1"/>
</dbReference>
<dbReference type="GO" id="GO:0035925">
    <property type="term" value="F:mRNA 3'-UTR AU-rich region binding"/>
    <property type="evidence" value="ECO:0007669"/>
    <property type="project" value="TreeGrafter"/>
</dbReference>
<dbReference type="InterPro" id="IPR011032">
    <property type="entry name" value="GroES-like_sf"/>
</dbReference>
<keyword evidence="2" id="KW-0560">Oxidoreductase</keyword>
<organism evidence="4 5">
    <name type="scientific">Nocardia camponoti</name>
    <dbReference type="NCBI Taxonomy" id="1616106"/>
    <lineage>
        <taxon>Bacteria</taxon>
        <taxon>Bacillati</taxon>
        <taxon>Actinomycetota</taxon>
        <taxon>Actinomycetes</taxon>
        <taxon>Mycobacteriales</taxon>
        <taxon>Nocardiaceae</taxon>
        <taxon>Nocardia</taxon>
    </lineage>
</organism>
<reference evidence="4" key="1">
    <citation type="journal article" date="2014" name="Int. J. Syst. Evol. Microbiol.">
        <title>Complete genome sequence of Corynebacterium casei LMG S-19264T (=DSM 44701T), isolated from a smear-ripened cheese.</title>
        <authorList>
            <consortium name="US DOE Joint Genome Institute (JGI-PGF)"/>
            <person name="Walter F."/>
            <person name="Albersmeier A."/>
            <person name="Kalinowski J."/>
            <person name="Ruckert C."/>
        </authorList>
    </citation>
    <scope>NUCLEOTIDE SEQUENCE</scope>
    <source>
        <strain evidence="4">CGMCC 4.7278</strain>
    </source>
</reference>
<dbReference type="InterPro" id="IPR036291">
    <property type="entry name" value="NAD(P)-bd_dom_sf"/>
</dbReference>
<dbReference type="SUPFAM" id="SSF51735">
    <property type="entry name" value="NAD(P)-binding Rossmann-fold domains"/>
    <property type="match status" value="1"/>
</dbReference>
<dbReference type="PANTHER" id="PTHR48106">
    <property type="entry name" value="QUINONE OXIDOREDUCTASE PIG3-RELATED"/>
    <property type="match status" value="1"/>
</dbReference>
<dbReference type="InterPro" id="IPR013149">
    <property type="entry name" value="ADH-like_C"/>
</dbReference>
<dbReference type="GO" id="GO:0005829">
    <property type="term" value="C:cytosol"/>
    <property type="evidence" value="ECO:0007669"/>
    <property type="project" value="TreeGrafter"/>
</dbReference>
<keyword evidence="1" id="KW-0521">NADP</keyword>
<dbReference type="InterPro" id="IPR013154">
    <property type="entry name" value="ADH-like_N"/>
</dbReference>
<dbReference type="Gene3D" id="3.40.50.720">
    <property type="entry name" value="NAD(P)-binding Rossmann-like Domain"/>
    <property type="match status" value="1"/>
</dbReference>
<evidence type="ECO:0000313" key="5">
    <source>
        <dbReference type="Proteomes" id="UP000612956"/>
    </source>
</evidence>
<reference evidence="4" key="2">
    <citation type="submission" date="2020-09" db="EMBL/GenBank/DDBJ databases">
        <authorList>
            <person name="Sun Q."/>
            <person name="Zhou Y."/>
        </authorList>
    </citation>
    <scope>NUCLEOTIDE SEQUENCE</scope>
    <source>
        <strain evidence="4">CGMCC 4.7278</strain>
    </source>
</reference>
<evidence type="ECO:0000256" key="1">
    <source>
        <dbReference type="ARBA" id="ARBA00022857"/>
    </source>
</evidence>
<dbReference type="Gene3D" id="3.90.180.10">
    <property type="entry name" value="Medium-chain alcohol dehydrogenases, catalytic domain"/>
    <property type="match status" value="1"/>
</dbReference>
<dbReference type="AlphaFoldDB" id="A0A917Q9T7"/>
<evidence type="ECO:0000256" key="2">
    <source>
        <dbReference type="ARBA" id="ARBA00023002"/>
    </source>
</evidence>
<keyword evidence="5" id="KW-1185">Reference proteome</keyword>
<accession>A0A917Q9T7</accession>
<dbReference type="Proteomes" id="UP000612956">
    <property type="component" value="Unassembled WGS sequence"/>
</dbReference>
<dbReference type="SUPFAM" id="SSF50129">
    <property type="entry name" value="GroES-like"/>
    <property type="match status" value="1"/>
</dbReference>
<dbReference type="InterPro" id="IPR020843">
    <property type="entry name" value="ER"/>
</dbReference>
<dbReference type="Pfam" id="PF00107">
    <property type="entry name" value="ADH_zinc_N"/>
    <property type="match status" value="1"/>
</dbReference>
<gene>
    <name evidence="4" type="ORF">GCM10011591_08350</name>
</gene>
<name>A0A917Q9T7_9NOCA</name>
<proteinExistence type="predicted"/>
<evidence type="ECO:0000313" key="4">
    <source>
        <dbReference type="EMBL" id="GGK38987.1"/>
    </source>
</evidence>
<dbReference type="SMART" id="SM00829">
    <property type="entry name" value="PKS_ER"/>
    <property type="match status" value="1"/>
</dbReference>
<dbReference type="GO" id="GO:0070402">
    <property type="term" value="F:NADPH binding"/>
    <property type="evidence" value="ECO:0007669"/>
    <property type="project" value="TreeGrafter"/>
</dbReference>
<dbReference type="RefSeq" id="WP_188827419.1">
    <property type="nucleotide sequence ID" value="NZ_BMMW01000001.1"/>
</dbReference>
<protein>
    <submittedName>
        <fullName evidence="4">Quinone oxidoreductase</fullName>
    </submittedName>
</protein>
<comment type="caution">
    <text evidence="4">The sequence shown here is derived from an EMBL/GenBank/DDBJ whole genome shotgun (WGS) entry which is preliminary data.</text>
</comment>
<evidence type="ECO:0000259" key="3">
    <source>
        <dbReference type="SMART" id="SM00829"/>
    </source>
</evidence>
<dbReference type="CDD" id="cd05286">
    <property type="entry name" value="QOR2"/>
    <property type="match status" value="1"/>
</dbReference>
<dbReference type="EMBL" id="BMMW01000001">
    <property type="protein sequence ID" value="GGK38987.1"/>
    <property type="molecule type" value="Genomic_DNA"/>
</dbReference>
<dbReference type="Pfam" id="PF08240">
    <property type="entry name" value="ADH_N"/>
    <property type="match status" value="1"/>
</dbReference>
<sequence length="321" mass="34113">MHAIEVTSHGGPEVLRYVEVADPVIGPKQLLVQTQGIGVNYIDTYFRTGAYPQATPYIPGSEGTGVVSAIGAEVTEFVVGDRVAWAAAPGSYADQVAVDEAHAVLVPEGVSTEVAASALLQGMTAHYLIESIYTPGPADPVLIHAGAGGVGLLLTQLAKANNAYVITTVSSDEKEKLSREAGADVVLRYHDDLATQVRDLTSGVGVAVVYDGVGAATFEQSLKSLRVRGMMALFGAASGPVPPFDPQQLSRDGSLFLTRPKLGDYTRDRTEFLWRATDVFDWIASGKLRFRIGATYPLADAEQAHRDLESRKTTGSIVLLP</sequence>